<dbReference type="EMBL" id="JAUUTY010000007">
    <property type="protein sequence ID" value="KAK1604323.1"/>
    <property type="molecule type" value="Genomic_DNA"/>
</dbReference>
<dbReference type="SUPFAM" id="SSF48576">
    <property type="entry name" value="Terpenoid synthases"/>
    <property type="match status" value="1"/>
</dbReference>
<dbReference type="SUPFAM" id="SSF48239">
    <property type="entry name" value="Terpenoid cyclases/Protein prenyltransferases"/>
    <property type="match status" value="1"/>
</dbReference>
<dbReference type="InterPro" id="IPR005630">
    <property type="entry name" value="Terpene_synthase_metal-bd"/>
</dbReference>
<dbReference type="Pfam" id="PF01397">
    <property type="entry name" value="Terpene_synth"/>
    <property type="match status" value="1"/>
</dbReference>
<dbReference type="InterPro" id="IPR001906">
    <property type="entry name" value="Terpene_synth_N"/>
</dbReference>
<keyword evidence="2" id="KW-0479">Metal-binding</keyword>
<evidence type="ECO:0000256" key="3">
    <source>
        <dbReference type="ARBA" id="ARBA00022842"/>
    </source>
</evidence>
<dbReference type="InterPro" id="IPR008949">
    <property type="entry name" value="Isoprenoid_synthase_dom_sf"/>
</dbReference>
<dbReference type="PANTHER" id="PTHR31225:SF252">
    <property type="entry name" value="TERPENE SYNTHASE 12-RELATED"/>
    <property type="match status" value="1"/>
</dbReference>
<organism evidence="6 7">
    <name type="scientific">Lolium multiflorum</name>
    <name type="common">Italian ryegrass</name>
    <name type="synonym">Lolium perenne subsp. multiflorum</name>
    <dbReference type="NCBI Taxonomy" id="4521"/>
    <lineage>
        <taxon>Eukaryota</taxon>
        <taxon>Viridiplantae</taxon>
        <taxon>Streptophyta</taxon>
        <taxon>Embryophyta</taxon>
        <taxon>Tracheophyta</taxon>
        <taxon>Spermatophyta</taxon>
        <taxon>Magnoliopsida</taxon>
        <taxon>Liliopsida</taxon>
        <taxon>Poales</taxon>
        <taxon>Poaceae</taxon>
        <taxon>BOP clade</taxon>
        <taxon>Pooideae</taxon>
        <taxon>Poodae</taxon>
        <taxon>Poeae</taxon>
        <taxon>Poeae Chloroplast Group 2 (Poeae type)</taxon>
        <taxon>Loliodinae</taxon>
        <taxon>Loliinae</taxon>
        <taxon>Lolium</taxon>
    </lineage>
</organism>
<dbReference type="Gene3D" id="1.50.10.130">
    <property type="entry name" value="Terpene synthase, N-terminal domain"/>
    <property type="match status" value="1"/>
</dbReference>
<dbReference type="PANTHER" id="PTHR31225">
    <property type="entry name" value="OS04G0344100 PROTEIN-RELATED"/>
    <property type="match status" value="1"/>
</dbReference>
<dbReference type="GO" id="GO:0016114">
    <property type="term" value="P:terpenoid biosynthetic process"/>
    <property type="evidence" value="ECO:0007669"/>
    <property type="project" value="InterPro"/>
</dbReference>
<dbReference type="InterPro" id="IPR036965">
    <property type="entry name" value="Terpene_synth_N_sf"/>
</dbReference>
<keyword evidence="3" id="KW-0460">Magnesium</keyword>
<keyword evidence="7" id="KW-1185">Reference proteome</keyword>
<name>A0AAD8VGN0_LOLMU</name>
<evidence type="ECO:0000313" key="6">
    <source>
        <dbReference type="EMBL" id="KAK1604323.1"/>
    </source>
</evidence>
<evidence type="ECO:0000259" key="4">
    <source>
        <dbReference type="Pfam" id="PF01397"/>
    </source>
</evidence>
<proteinExistence type="predicted"/>
<evidence type="ECO:0000313" key="7">
    <source>
        <dbReference type="Proteomes" id="UP001231189"/>
    </source>
</evidence>
<comment type="cofactor">
    <cofactor evidence="1">
        <name>Mg(2+)</name>
        <dbReference type="ChEBI" id="CHEBI:18420"/>
    </cofactor>
</comment>
<evidence type="ECO:0000259" key="5">
    <source>
        <dbReference type="Pfam" id="PF03936"/>
    </source>
</evidence>
<feature type="domain" description="Terpene synthase N-terminal" evidence="4">
    <location>
        <begin position="2"/>
        <end position="147"/>
    </location>
</feature>
<dbReference type="GO" id="GO:0010333">
    <property type="term" value="F:terpene synthase activity"/>
    <property type="evidence" value="ECO:0007669"/>
    <property type="project" value="InterPro"/>
</dbReference>
<dbReference type="Gene3D" id="1.10.600.10">
    <property type="entry name" value="Farnesyl Diphosphate Synthase"/>
    <property type="match status" value="2"/>
</dbReference>
<dbReference type="AlphaFoldDB" id="A0AAD8VGN0"/>
<protein>
    <submittedName>
        <fullName evidence="6">Uncharacterized protein</fullName>
    </submittedName>
</protein>
<dbReference type="Proteomes" id="UP001231189">
    <property type="component" value="Unassembled WGS sequence"/>
</dbReference>
<dbReference type="GO" id="GO:0000287">
    <property type="term" value="F:magnesium ion binding"/>
    <property type="evidence" value="ECO:0007669"/>
    <property type="project" value="InterPro"/>
</dbReference>
<accession>A0AAD8VGN0</accession>
<evidence type="ECO:0000256" key="2">
    <source>
        <dbReference type="ARBA" id="ARBA00022723"/>
    </source>
</evidence>
<dbReference type="InterPro" id="IPR008930">
    <property type="entry name" value="Terpenoid_cyclase/PrenylTrfase"/>
</dbReference>
<sequence length="420" mass="48293">MKSMMMSKQDQSSCKLKFIDMVQRLGIAYHFEQEIYDILSSIHKNPHHAKKDLSFAALRFRLLREKGFLVSPESLTNNEKYKGICDLKSEALGQRDIEGILSLYEASYLAFGDEEVLDEARTCCVAALTKLLPSMHPQLRHRVVHALELPLHWTTPRLESRWFIDHYARDASLDPSLLHFAKLDFDKVQSMHQQELARITRWWKKDVALGEKLTFARDRSLECFHYATGISWEPNHGACRESLAKVMNLILHLDDVYDVYGTLDELVLFTDAIERWEESPSKMLPEYMQALYSAIYNTSNEVADHALKTHSFNVCFLLQRAAELERGDAPSSIAIHMSENTCDEQESRKAMQDLGMDAWKSMNEDAFSNHQCPPPFSKVCMNLARISHGIYQGCDGFGAPDDQNKKQIKELFLEPFFLTT</sequence>
<feature type="domain" description="Terpene synthase metal-binding" evidence="5">
    <location>
        <begin position="205"/>
        <end position="317"/>
    </location>
</feature>
<evidence type="ECO:0000256" key="1">
    <source>
        <dbReference type="ARBA" id="ARBA00001946"/>
    </source>
</evidence>
<gene>
    <name evidence="6" type="ORF">QYE76_027996</name>
</gene>
<dbReference type="InterPro" id="IPR050148">
    <property type="entry name" value="Terpene_synthase-like"/>
</dbReference>
<reference evidence="6" key="1">
    <citation type="submission" date="2023-07" db="EMBL/GenBank/DDBJ databases">
        <title>A chromosome-level genome assembly of Lolium multiflorum.</title>
        <authorList>
            <person name="Chen Y."/>
            <person name="Copetti D."/>
            <person name="Kolliker R."/>
            <person name="Studer B."/>
        </authorList>
    </citation>
    <scope>NUCLEOTIDE SEQUENCE</scope>
    <source>
        <strain evidence="6">02402/16</strain>
        <tissue evidence="6">Leaf</tissue>
    </source>
</reference>
<comment type="caution">
    <text evidence="6">The sequence shown here is derived from an EMBL/GenBank/DDBJ whole genome shotgun (WGS) entry which is preliminary data.</text>
</comment>
<dbReference type="Pfam" id="PF03936">
    <property type="entry name" value="Terpene_synth_C"/>
    <property type="match status" value="1"/>
</dbReference>